<proteinExistence type="inferred from homology"/>
<dbReference type="Proteomes" id="UP000008524">
    <property type="component" value="Chromosome 10"/>
</dbReference>
<evidence type="ECO:0000256" key="11">
    <source>
        <dbReference type="ARBA" id="ARBA00022842"/>
    </source>
</evidence>
<comment type="subcellular location">
    <subcellularLocation>
        <location evidence="4">Membrane</location>
        <topology evidence="4">Multi-pass membrane protein</topology>
    </subcellularLocation>
</comment>
<evidence type="ECO:0000256" key="5">
    <source>
        <dbReference type="ARBA" id="ARBA00005381"/>
    </source>
</evidence>
<dbReference type="Gene3D" id="3.40.50.2300">
    <property type="match status" value="2"/>
</dbReference>
<dbReference type="EMBL" id="CM000208">
    <property type="protein sequence ID" value="EAN78957.1"/>
    <property type="molecule type" value="Genomic_DNA"/>
</dbReference>
<keyword evidence="11" id="KW-0460">Magnesium</keyword>
<evidence type="ECO:0000256" key="9">
    <source>
        <dbReference type="ARBA" id="ARBA00022741"/>
    </source>
</evidence>
<evidence type="ECO:0000256" key="16">
    <source>
        <dbReference type="ARBA" id="ARBA00023180"/>
    </source>
</evidence>
<keyword evidence="12 20" id="KW-1133">Transmembrane helix</keyword>
<evidence type="ECO:0000256" key="3">
    <source>
        <dbReference type="ARBA" id="ARBA00002708"/>
    </source>
</evidence>
<comment type="cofactor">
    <cofactor evidence="2">
        <name>Mg(2+)</name>
        <dbReference type="ChEBI" id="CHEBI:18420"/>
    </cofactor>
</comment>
<dbReference type="EC" id="4.6.1.1" evidence="6"/>
<dbReference type="GO" id="GO:0005737">
    <property type="term" value="C:cytoplasm"/>
    <property type="evidence" value="ECO:0006056"/>
    <property type="project" value="Others"/>
</dbReference>
<organism evidence="22 23">
    <name type="scientific">Trypanosoma brucei brucei (strain 927/4 GUTat10.1)</name>
    <dbReference type="NCBI Taxonomy" id="185431"/>
    <lineage>
        <taxon>Eukaryota</taxon>
        <taxon>Discoba</taxon>
        <taxon>Euglenozoa</taxon>
        <taxon>Kinetoplastea</taxon>
        <taxon>Metakinetoplastina</taxon>
        <taxon>Trypanosomatida</taxon>
        <taxon>Trypanosomatidae</taxon>
        <taxon>Trypanosoma</taxon>
    </lineage>
</organism>
<evidence type="ECO:0000256" key="12">
    <source>
        <dbReference type="ARBA" id="ARBA00022989"/>
    </source>
</evidence>
<keyword evidence="17 22" id="KW-0456">Lyase</keyword>
<sequence length="1236" mass="135653">MCVGTRAAGFGGSAADTSIVVGPARRRSYCGRALVGAAPLPVLLLLLLSVMCVKADIEIEVFSLLHHQKIEKRFVEAVNAGFNASMTSRRWKTAPSVHIKVMHPFTPSASPVSGFQQAVERNRGKLFVVVGPLGDFGTVSSLITLLAEQDVVAFAPLTGSSGGRGWNPNLYFTRASPSAELLALIRYALGRLRTIRLGFMYLHNVFFGVEEYDVAQRILRRMGYGFCGVFTLSSSLTGVASTRHFDSAWNTFVESRPQAVIVFAPPVGDTARFIRNLVADSRTRSAYVLVPSMLQFAIENMWREALAFADSPFVDGQVVVTGTNPLARDTQYHAIRRFQRDVRSYLKSNPGVTVFNASSNFDHDDIDGQLLVYGWITGEVLAQALSVPERLTDRKTFMQSLYDQRRYVIDDLVIGDYGGECAGWAAGQGAMCWCNQGGNTVHVRVISRGYRLLDAPDGIMMFDSSHCYPSEVEMQAPFNGVSVLIPDRPTALHAAVEMEEGASLLEVREHNQDSRLFFDTIVSPFSGAAEELQREWSTKITTAVLGVVDEAMLKTPGVAFIDPVPLAPRLNKMERNVIHLSPTLEQQFYVCTSYLSRNDKKRLHIVIRSIDAAAIEDVLKKTLATFSVEPQSVVVLDGNATVEGHLPDSGDVYVIGLTAADPVVIAAHLNSHDSARVFVPFFDVVLLHEEFFNAFEGVSSADRVLFATNLPHWADEITASEVVQKFYTAERNASRRTPLSLLGFATAYFMRVIISPMKAMNATALVDSIFAQSVVNVGEMRYGPFADDGCFLKGVPRLTGCAVNYGATQISVWSMARALNASIPPLTNPMTPSMRYLDPDAGKLSRGQLAGVIASSILVALLLVALTTVLLHVSRHNTRDNNSAPKEPTEPVTIVFTDIESSTAQWAAHPDVMADAVAAHHKLIRALISQYECYEVKTVGDSFMIASRSAFMAVQLVRDLQRAFLRHDWGASVFDEYYRSLEQDRASESEGYVPPTARLDPDVYRKLWNGLRVRVGVHTGLCDIRHDEVTKGYDYYGHTSNMAARTESAANGGQILLTRATYLSLSTAEREQLDVTALGAVPLRGVPDPVEMYQVDAVVGRSFAALRLDGEVDLVAESELAVCHASDTSSATTALDESSQIITSCFETLLGAFTPSKRRDLLLPICERWRVTLPQKTKSVWDDNDCQEVMRRIATKVGRVVDFHVVDDGGCSTETVSSASVIIISNHVEDFTAHQT</sequence>
<evidence type="ECO:0000256" key="4">
    <source>
        <dbReference type="ARBA" id="ARBA00004141"/>
    </source>
</evidence>
<keyword evidence="9" id="KW-0547">Nucleotide-binding</keyword>
<dbReference type="InterPro" id="IPR029787">
    <property type="entry name" value="Nucleotide_cyclase"/>
</dbReference>
<dbReference type="InterPro" id="IPR028082">
    <property type="entry name" value="Peripla_BP_I"/>
</dbReference>
<dbReference type="GO" id="GO:0005524">
    <property type="term" value="F:ATP binding"/>
    <property type="evidence" value="ECO:0007669"/>
    <property type="project" value="UniProtKB-KW"/>
</dbReference>
<evidence type="ECO:0000256" key="10">
    <source>
        <dbReference type="ARBA" id="ARBA00022840"/>
    </source>
</evidence>
<dbReference type="GeneID" id="3662412"/>
<dbReference type="PANTHER" id="PTHR43081">
    <property type="entry name" value="ADENYLATE CYCLASE, TERMINAL-DIFFERENTIATION SPECIFIC-RELATED"/>
    <property type="match status" value="1"/>
</dbReference>
<dbReference type="Pfam" id="PF00211">
    <property type="entry name" value="Guanylate_cyc"/>
    <property type="match status" value="1"/>
</dbReference>
<evidence type="ECO:0000256" key="6">
    <source>
        <dbReference type="ARBA" id="ARBA00012201"/>
    </source>
</evidence>
<dbReference type="VEuPathDB" id="TriTrypDB:Tb927.10.16000"/>
<dbReference type="InterPro" id="IPR057398">
    <property type="entry name" value="GRESAG4.1/3_peripasmic_2"/>
</dbReference>
<dbReference type="InterPro" id="IPR001054">
    <property type="entry name" value="A/G_cyclase"/>
</dbReference>
<evidence type="ECO:0000256" key="20">
    <source>
        <dbReference type="SAM" id="Phobius"/>
    </source>
</evidence>
<dbReference type="eggNOG" id="KOG0618">
    <property type="taxonomic scope" value="Eukaryota"/>
</dbReference>
<dbReference type="PaxDb" id="5691-EAN78957"/>
<evidence type="ECO:0000256" key="2">
    <source>
        <dbReference type="ARBA" id="ARBA00001946"/>
    </source>
</evidence>
<dbReference type="FunFam" id="3.40.50.2300:FF:000162">
    <property type="entry name" value="Receptor-type adenylate cyclase GRESAG 4, putative"/>
    <property type="match status" value="1"/>
</dbReference>
<dbReference type="KEGG" id="tbr:Tb10.61.0280"/>
<dbReference type="SMART" id="SM00044">
    <property type="entry name" value="CYCc"/>
    <property type="match status" value="1"/>
</dbReference>
<dbReference type="GO" id="GO:0004016">
    <property type="term" value="F:adenylate cyclase activity"/>
    <property type="evidence" value="ECO:0000255"/>
    <property type="project" value="GeneDB"/>
</dbReference>
<gene>
    <name evidence="22" type="ORF">Tb10.61.0280</name>
</gene>
<keyword evidence="7 20" id="KW-0812">Transmembrane</keyword>
<keyword evidence="23" id="KW-1185">Reference proteome</keyword>
<protein>
    <recommendedName>
        <fullName evidence="6">adenylate cyclase</fullName>
        <ecNumber evidence="6">4.6.1.1</ecNumber>
    </recommendedName>
    <alternativeName>
        <fullName evidence="18">ATP pyrophosphate-lyase</fullName>
    </alternativeName>
    <alternativeName>
        <fullName evidence="19">Adenylyl cyclase</fullName>
    </alternativeName>
</protein>
<dbReference type="AlphaFoldDB" id="Q387R5"/>
<feature type="transmembrane region" description="Helical" evidence="20">
    <location>
        <begin position="849"/>
        <end position="873"/>
    </location>
</feature>
<dbReference type="GO" id="GO:0006171">
    <property type="term" value="P:cAMP biosynthetic process"/>
    <property type="evidence" value="ECO:0000318"/>
    <property type="project" value="GO_Central"/>
</dbReference>
<dbReference type="FunFam" id="3.30.70.1230:FF:000022">
    <property type="entry name" value="Receptor-type adenylate cyclase GRESAG 4, putative"/>
    <property type="match status" value="1"/>
</dbReference>
<dbReference type="GO" id="GO:0046872">
    <property type="term" value="F:metal ion binding"/>
    <property type="evidence" value="ECO:0007669"/>
    <property type="project" value="UniProtKB-KW"/>
</dbReference>
<dbReference type="Gene3D" id="3.30.70.1230">
    <property type="entry name" value="Nucleotide cyclase"/>
    <property type="match status" value="1"/>
</dbReference>
<dbReference type="GO" id="GO:0016020">
    <property type="term" value="C:membrane"/>
    <property type="evidence" value="ECO:0007669"/>
    <property type="project" value="UniProtKB-SubCell"/>
</dbReference>
<evidence type="ECO:0000256" key="17">
    <source>
        <dbReference type="ARBA" id="ARBA00023239"/>
    </source>
</evidence>
<feature type="domain" description="Guanylate cyclase" evidence="21">
    <location>
        <begin position="893"/>
        <end position="1047"/>
    </location>
</feature>
<dbReference type="Pfam" id="PF25493">
    <property type="entry name" value="Peripla_BP_A-cyclase"/>
    <property type="match status" value="1"/>
</dbReference>
<dbReference type="PROSITE" id="PS50125">
    <property type="entry name" value="GUANYLATE_CYCLASE_2"/>
    <property type="match status" value="1"/>
</dbReference>
<dbReference type="RefSeq" id="XP_828069.1">
    <property type="nucleotide sequence ID" value="XM_822976.1"/>
</dbReference>
<dbReference type="InterPro" id="IPR050697">
    <property type="entry name" value="Adenylyl/Guanylyl_Cyclase_3/4"/>
</dbReference>
<name>Q387R5_TRYB2</name>
<comment type="function">
    <text evidence="3">Could act as a receptor for an unknown ligand.</text>
</comment>
<dbReference type="SUPFAM" id="SSF55073">
    <property type="entry name" value="Nucleotide cyclase"/>
    <property type="match status" value="1"/>
</dbReference>
<evidence type="ECO:0000313" key="23">
    <source>
        <dbReference type="Proteomes" id="UP000008524"/>
    </source>
</evidence>
<comment type="similarity">
    <text evidence="5">Belongs to the adenylyl cyclase class-3 family.</text>
</comment>
<dbReference type="InParanoid" id="Q387R5"/>
<evidence type="ECO:0000256" key="8">
    <source>
        <dbReference type="ARBA" id="ARBA00022723"/>
    </source>
</evidence>
<evidence type="ECO:0000313" key="22">
    <source>
        <dbReference type="EMBL" id="EAN78957.1"/>
    </source>
</evidence>
<comment type="catalytic activity">
    <reaction evidence="1">
        <text>ATP = 3',5'-cyclic AMP + diphosphate</text>
        <dbReference type="Rhea" id="RHEA:15389"/>
        <dbReference type="ChEBI" id="CHEBI:30616"/>
        <dbReference type="ChEBI" id="CHEBI:33019"/>
        <dbReference type="ChEBI" id="CHEBI:58165"/>
        <dbReference type="EC" id="4.6.1.1"/>
    </reaction>
</comment>
<dbReference type="OMA" id="CHASDTS"/>
<dbReference type="GO" id="GO:0035556">
    <property type="term" value="P:intracellular signal transduction"/>
    <property type="evidence" value="ECO:0000255"/>
    <property type="project" value="GeneDB"/>
</dbReference>
<reference evidence="22 23" key="1">
    <citation type="journal article" date="2005" name="Science">
        <title>Comparative genomics of trypanosomatid parasitic protozoa.</title>
        <authorList>
            <person name="El-Sayed N.M."/>
            <person name="Myler P.J."/>
            <person name="Blandin G."/>
            <person name="Berriman M."/>
            <person name="Crabtree J."/>
            <person name="Aggarwal G."/>
            <person name="Caler E."/>
            <person name="Renauld H."/>
            <person name="Worthey E.A."/>
            <person name="Hertz-Fowler C."/>
            <person name="Ghedin E."/>
            <person name="Peacock C."/>
            <person name="Bartholomeu D.C."/>
            <person name="Haas B.J."/>
            <person name="Tran A.N."/>
            <person name="Wortman J.R."/>
            <person name="Alsmark U.C."/>
            <person name="Angiuoli S."/>
            <person name="Anupama A."/>
            <person name="Badger J."/>
            <person name="Bringaud F."/>
            <person name="Cadag E."/>
            <person name="Carlton J.M."/>
            <person name="Cerqueira G.C."/>
            <person name="Creasy T."/>
            <person name="Delcher A.L."/>
            <person name="Djikeng A."/>
            <person name="Embley T.M."/>
            <person name="Hauser C."/>
            <person name="Ivens A.C."/>
            <person name="Kummerfeld S.K."/>
            <person name="Pereira-Leal J.B."/>
            <person name="Nilsson D."/>
            <person name="Peterson J."/>
            <person name="Salzberg S.L."/>
            <person name="Shallom J."/>
            <person name="Silva J.C."/>
            <person name="Sundaram J."/>
            <person name="Westenberger S."/>
            <person name="White O."/>
            <person name="Melville S.E."/>
            <person name="Donelson J.E."/>
            <person name="Andersson B."/>
            <person name="Stuart K.D."/>
            <person name="Hall N."/>
        </authorList>
    </citation>
    <scope>NUCLEOTIDE SEQUENCE [LARGE SCALE GENOMIC DNA]</scope>
    <source>
        <strain evidence="22 23">927/4 GUTat10.1</strain>
    </source>
</reference>
<dbReference type="Pfam" id="PF25495">
    <property type="entry name" value="Peripla_BP_A-cyclase_1"/>
    <property type="match status" value="1"/>
</dbReference>
<keyword evidence="15 22" id="KW-0675">Receptor</keyword>
<evidence type="ECO:0000256" key="1">
    <source>
        <dbReference type="ARBA" id="ARBA00001593"/>
    </source>
</evidence>
<evidence type="ECO:0000256" key="14">
    <source>
        <dbReference type="ARBA" id="ARBA00023136"/>
    </source>
</evidence>
<accession>Q387R5</accession>
<evidence type="ECO:0000259" key="21">
    <source>
        <dbReference type="PROSITE" id="PS50125"/>
    </source>
</evidence>
<evidence type="ECO:0000256" key="15">
    <source>
        <dbReference type="ARBA" id="ARBA00023170"/>
    </source>
</evidence>
<evidence type="ECO:0000256" key="7">
    <source>
        <dbReference type="ARBA" id="ARBA00022692"/>
    </source>
</evidence>
<dbReference type="CDD" id="cd07556">
    <property type="entry name" value="Nucleotidyl_cyc_III"/>
    <property type="match status" value="1"/>
</dbReference>
<dbReference type="SUPFAM" id="SSF53822">
    <property type="entry name" value="Periplasmic binding protein-like I"/>
    <property type="match status" value="1"/>
</dbReference>
<keyword evidence="8" id="KW-0479">Metal-binding</keyword>
<keyword evidence="13" id="KW-0115">cAMP biosynthesis</keyword>
<keyword evidence="10" id="KW-0067">ATP-binding</keyword>
<evidence type="ECO:0000256" key="18">
    <source>
        <dbReference type="ARBA" id="ARBA00032597"/>
    </source>
</evidence>
<dbReference type="OrthoDB" id="252535at2759"/>
<evidence type="ECO:0000256" key="19">
    <source>
        <dbReference type="ARBA" id="ARBA00032637"/>
    </source>
</evidence>
<reference evidence="22 23" key="2">
    <citation type="journal article" date="2005" name="Science">
        <title>The genome of the African trypanosome Trypanosoma brucei.</title>
        <authorList>
            <person name="Berriman M."/>
            <person name="Ghedin E."/>
            <person name="Hertz-Fowler C."/>
            <person name="Blandin G."/>
            <person name="Renauld H."/>
            <person name="Bartholomeu D.C."/>
            <person name="Lennard N.J."/>
            <person name="Caler E."/>
            <person name="Hamlin N.E."/>
            <person name="Haas B."/>
            <person name="Bohme U."/>
            <person name="Hannick L."/>
            <person name="Aslett M.A."/>
            <person name="Shallom J."/>
            <person name="Marcello L."/>
            <person name="Hou L."/>
            <person name="Wickstead B."/>
            <person name="Alsmark U.C."/>
            <person name="Arrowsmith C."/>
            <person name="Atkin R.J."/>
            <person name="Barron A.J."/>
            <person name="Bringaud F."/>
            <person name="Brooks K."/>
            <person name="Carrington M."/>
            <person name="Cherevach I."/>
            <person name="Chillingworth T.J."/>
            <person name="Churcher C."/>
            <person name="Clark L.N."/>
            <person name="Corton C.H."/>
            <person name="Cronin A."/>
            <person name="Davies R.M."/>
            <person name="Doggett J."/>
            <person name="Djikeng A."/>
            <person name="Feldblyum T."/>
            <person name="Field M.C."/>
            <person name="Fraser A."/>
            <person name="Goodhead I."/>
            <person name="Hance Z."/>
            <person name="Harper D."/>
            <person name="Harris B.R."/>
            <person name="Hauser H."/>
            <person name="Hostetler J."/>
            <person name="Ivens A."/>
            <person name="Jagels K."/>
            <person name="Johnson D."/>
            <person name="Johnson J."/>
            <person name="Jones K."/>
            <person name="Kerhornou A.X."/>
            <person name="Koo H."/>
            <person name="Larke N."/>
            <person name="Landfear S."/>
            <person name="Larkin C."/>
            <person name="Leech V."/>
            <person name="Line A."/>
            <person name="Lord A."/>
            <person name="Macleod A."/>
            <person name="Mooney P.J."/>
            <person name="Moule S."/>
            <person name="Martin D.M."/>
            <person name="Morgan G.W."/>
            <person name="Mungall K."/>
            <person name="Norbertczak H."/>
            <person name="Ormond D."/>
            <person name="Pai G."/>
            <person name="Peacock C.S."/>
            <person name="Peterson J."/>
            <person name="Quail M.A."/>
            <person name="Rabbinowitsch E."/>
            <person name="Rajandream M.A."/>
            <person name="Reitter C."/>
            <person name="Salzberg S.L."/>
            <person name="Sanders M."/>
            <person name="Schobel S."/>
            <person name="Sharp S."/>
            <person name="Simmonds M."/>
            <person name="Simpson A.J."/>
            <person name="Tallon L."/>
            <person name="Turner C.M."/>
            <person name="Tait A."/>
            <person name="Tivey A.R."/>
            <person name="Van Aken S."/>
            <person name="Walker D."/>
            <person name="Wanless D."/>
            <person name="Wang S."/>
            <person name="White B."/>
            <person name="White O."/>
            <person name="Whitehead S."/>
            <person name="Woodward J."/>
            <person name="Wortman J."/>
            <person name="Adams M.D."/>
            <person name="Embley T.M."/>
            <person name="Gull K."/>
            <person name="Ullu E."/>
            <person name="Barry J.D."/>
            <person name="Fairlamb A.H."/>
            <person name="Opperdoes F."/>
            <person name="Barrell B.G."/>
            <person name="Donelson J.E."/>
            <person name="Hall N."/>
            <person name="Fraser C.M."/>
            <person name="Melville S.E."/>
            <person name="El-Sayed N.M."/>
        </authorList>
    </citation>
    <scope>NUCLEOTIDE SEQUENCE [LARGE SCALE GENOMIC DNA]</scope>
    <source>
        <strain evidence="22 23">927/4 GUTat10.1</strain>
    </source>
</reference>
<keyword evidence="16" id="KW-0325">Glycoprotein</keyword>
<feature type="transmembrane region" description="Helical" evidence="20">
    <location>
        <begin position="33"/>
        <end position="51"/>
    </location>
</feature>
<keyword evidence="14 20" id="KW-0472">Membrane</keyword>
<dbReference type="PANTHER" id="PTHR43081:SF1">
    <property type="entry name" value="ADENYLATE CYCLASE, TERMINAL-DIFFERENTIATION SPECIFIC"/>
    <property type="match status" value="1"/>
</dbReference>
<evidence type="ECO:0000256" key="13">
    <source>
        <dbReference type="ARBA" id="ARBA00022998"/>
    </source>
</evidence>
<dbReference type="InterPro" id="IPR057399">
    <property type="entry name" value="GRESAG4.1/3_peripasmic_1"/>
</dbReference>
<dbReference type="STRING" id="185431.Q387R5"/>